<evidence type="ECO:0000313" key="1">
    <source>
        <dbReference type="EMBL" id="RYT78610.1"/>
    </source>
</evidence>
<dbReference type="EMBL" id="RCXO01000025">
    <property type="protein sequence ID" value="RYT78610.1"/>
    <property type="molecule type" value="Genomic_DNA"/>
</dbReference>
<proteinExistence type="predicted"/>
<comment type="caution">
    <text evidence="1">The sequence shown here is derived from an EMBL/GenBank/DDBJ whole genome shotgun (WGS) entry which is preliminary data.</text>
</comment>
<protein>
    <submittedName>
        <fullName evidence="1">Uncharacterized protein</fullName>
    </submittedName>
</protein>
<dbReference type="Proteomes" id="UP000291191">
    <property type="component" value="Unassembled WGS sequence"/>
</dbReference>
<reference evidence="1 2" key="1">
    <citation type="journal article" date="2019" name="Science, e1252229">
        <title>Invertible promoters mediate bacterial phase variation, antibiotic resistance, and host adaptation in the gut.</title>
        <authorList>
            <person name="Jiang X."/>
            <person name="Hall A.B."/>
            <person name="Arthur T.D."/>
            <person name="Plichta D.R."/>
            <person name="Covington C.T."/>
            <person name="Poyet M."/>
            <person name="Crothers J."/>
            <person name="Moses P.L."/>
            <person name="Tolonen A.C."/>
            <person name="Vlamakis H."/>
            <person name="Alm E.J."/>
            <person name="Xavier R.J."/>
        </authorList>
    </citation>
    <scope>NUCLEOTIDE SEQUENCE [LARGE SCALE GENOMIC DNA]</scope>
    <source>
        <strain evidence="2">bf_0095</strain>
    </source>
</reference>
<evidence type="ECO:0000313" key="2">
    <source>
        <dbReference type="Proteomes" id="UP000291191"/>
    </source>
</evidence>
<accession>A0A4Q5HB46</accession>
<dbReference type="AlphaFoldDB" id="A0A4Q5HB46"/>
<sequence>MLMKKILNVSEMKQVRGGAVPSDYCNPGDVLFTCATGYNSGFITKGVACGRNASEVAARIREERIWESPNLEYEGINVKCW</sequence>
<keyword evidence="2" id="KW-1185">Reference proteome</keyword>
<name>A0A4Q5HB46_9BACE</name>
<organism evidence="1 2">
    <name type="scientific">Bacteroides intestinalis</name>
    <dbReference type="NCBI Taxonomy" id="329854"/>
    <lineage>
        <taxon>Bacteria</taxon>
        <taxon>Pseudomonadati</taxon>
        <taxon>Bacteroidota</taxon>
        <taxon>Bacteroidia</taxon>
        <taxon>Bacteroidales</taxon>
        <taxon>Bacteroidaceae</taxon>
        <taxon>Bacteroides</taxon>
    </lineage>
</organism>
<gene>
    <name evidence="1" type="ORF">EAJ06_17835</name>
</gene>